<reference evidence="7 8" key="1">
    <citation type="submission" date="2024-10" db="EMBL/GenBank/DDBJ databases">
        <title>The Natural Products Discovery Center: Release of the First 8490 Sequenced Strains for Exploring Actinobacteria Biosynthetic Diversity.</title>
        <authorList>
            <person name="Kalkreuter E."/>
            <person name="Kautsar S.A."/>
            <person name="Yang D."/>
            <person name="Bader C.D."/>
            <person name="Teijaro C.N."/>
            <person name="Fluegel L."/>
            <person name="Davis C.M."/>
            <person name="Simpson J.R."/>
            <person name="Lauterbach L."/>
            <person name="Steele A.D."/>
            <person name="Gui C."/>
            <person name="Meng S."/>
            <person name="Li G."/>
            <person name="Viehrig K."/>
            <person name="Ye F."/>
            <person name="Su P."/>
            <person name="Kiefer A.F."/>
            <person name="Nichols A."/>
            <person name="Cepeda A.J."/>
            <person name="Yan W."/>
            <person name="Fan B."/>
            <person name="Jiang Y."/>
            <person name="Adhikari A."/>
            <person name="Zheng C.-J."/>
            <person name="Schuster L."/>
            <person name="Cowan T.M."/>
            <person name="Smanski M.J."/>
            <person name="Chevrette M.G."/>
            <person name="De Carvalho L.P.S."/>
            <person name="Shen B."/>
        </authorList>
    </citation>
    <scope>NUCLEOTIDE SEQUENCE [LARGE SCALE GENOMIC DNA]</scope>
    <source>
        <strain evidence="7 8">NPDC049503</strain>
    </source>
</reference>
<dbReference type="PANTHER" id="PTHR11360">
    <property type="entry name" value="MONOCARBOXYLATE TRANSPORTER"/>
    <property type="match status" value="1"/>
</dbReference>
<dbReference type="PANTHER" id="PTHR11360:SF284">
    <property type="entry name" value="EG:103B4.3 PROTEIN-RELATED"/>
    <property type="match status" value="1"/>
</dbReference>
<proteinExistence type="predicted"/>
<feature type="transmembrane region" description="Helical" evidence="5">
    <location>
        <begin position="22"/>
        <end position="45"/>
    </location>
</feature>
<evidence type="ECO:0000313" key="7">
    <source>
        <dbReference type="EMBL" id="MFI7442882.1"/>
    </source>
</evidence>
<dbReference type="EMBL" id="JBITMB010000005">
    <property type="protein sequence ID" value="MFI7442882.1"/>
    <property type="molecule type" value="Genomic_DNA"/>
</dbReference>
<feature type="transmembrane region" description="Helical" evidence="5">
    <location>
        <begin position="370"/>
        <end position="387"/>
    </location>
</feature>
<feature type="transmembrane region" description="Helical" evidence="5">
    <location>
        <begin position="112"/>
        <end position="136"/>
    </location>
</feature>
<feature type="domain" description="Major facilitator superfamily (MFS) profile" evidence="6">
    <location>
        <begin position="21"/>
        <end position="389"/>
    </location>
</feature>
<gene>
    <name evidence="7" type="ORF">ACIBP5_23180</name>
</gene>
<accession>A0ABW8AA39</accession>
<dbReference type="PROSITE" id="PS50850">
    <property type="entry name" value="MFS"/>
    <property type="match status" value="1"/>
</dbReference>
<feature type="transmembrane region" description="Helical" evidence="5">
    <location>
        <begin position="338"/>
        <end position="364"/>
    </location>
</feature>
<name>A0ABW8AA39_9ACTN</name>
<keyword evidence="2 5" id="KW-0812">Transmembrane</keyword>
<dbReference type="SUPFAM" id="SSF103473">
    <property type="entry name" value="MFS general substrate transporter"/>
    <property type="match status" value="1"/>
</dbReference>
<dbReference type="Proteomes" id="UP001612928">
    <property type="component" value="Unassembled WGS sequence"/>
</dbReference>
<keyword evidence="8" id="KW-1185">Reference proteome</keyword>
<dbReference type="InterPro" id="IPR050327">
    <property type="entry name" value="Proton-linked_MCT"/>
</dbReference>
<dbReference type="InterPro" id="IPR036259">
    <property type="entry name" value="MFS_trans_sf"/>
</dbReference>
<keyword evidence="3 5" id="KW-1133">Transmembrane helix</keyword>
<evidence type="ECO:0000259" key="6">
    <source>
        <dbReference type="PROSITE" id="PS50850"/>
    </source>
</evidence>
<feature type="transmembrane region" description="Helical" evidence="5">
    <location>
        <begin position="148"/>
        <end position="166"/>
    </location>
</feature>
<feature type="transmembrane region" description="Helical" evidence="5">
    <location>
        <begin position="304"/>
        <end position="326"/>
    </location>
</feature>
<evidence type="ECO:0000256" key="1">
    <source>
        <dbReference type="ARBA" id="ARBA00004651"/>
    </source>
</evidence>
<dbReference type="Pfam" id="PF07690">
    <property type="entry name" value="MFS_1"/>
    <property type="match status" value="1"/>
</dbReference>
<organism evidence="7 8">
    <name type="scientific">Nonomuraea indica</name>
    <dbReference type="NCBI Taxonomy" id="1581193"/>
    <lineage>
        <taxon>Bacteria</taxon>
        <taxon>Bacillati</taxon>
        <taxon>Actinomycetota</taxon>
        <taxon>Actinomycetes</taxon>
        <taxon>Streptosporangiales</taxon>
        <taxon>Streptosporangiaceae</taxon>
        <taxon>Nonomuraea</taxon>
    </lineage>
</organism>
<feature type="transmembrane region" description="Helical" evidence="5">
    <location>
        <begin position="279"/>
        <end position="298"/>
    </location>
</feature>
<keyword evidence="4 5" id="KW-0472">Membrane</keyword>
<evidence type="ECO:0000313" key="8">
    <source>
        <dbReference type="Proteomes" id="UP001612928"/>
    </source>
</evidence>
<dbReference type="InterPro" id="IPR020846">
    <property type="entry name" value="MFS_dom"/>
</dbReference>
<evidence type="ECO:0000256" key="2">
    <source>
        <dbReference type="ARBA" id="ARBA00022692"/>
    </source>
</evidence>
<dbReference type="Gene3D" id="1.20.1250.20">
    <property type="entry name" value="MFS general substrate transporter like domains"/>
    <property type="match status" value="1"/>
</dbReference>
<dbReference type="RefSeq" id="WP_397022886.1">
    <property type="nucleotide sequence ID" value="NZ_JBITMB010000005.1"/>
</dbReference>
<comment type="caution">
    <text evidence="7">The sequence shown here is derived from an EMBL/GenBank/DDBJ whole genome shotgun (WGS) entry which is preliminary data.</text>
</comment>
<feature type="transmembrane region" description="Helical" evidence="5">
    <location>
        <begin position="57"/>
        <end position="80"/>
    </location>
</feature>
<evidence type="ECO:0000256" key="4">
    <source>
        <dbReference type="ARBA" id="ARBA00023136"/>
    </source>
</evidence>
<evidence type="ECO:0000256" key="3">
    <source>
        <dbReference type="ARBA" id="ARBA00022989"/>
    </source>
</evidence>
<feature type="transmembrane region" description="Helical" evidence="5">
    <location>
        <begin position="87"/>
        <end position="106"/>
    </location>
</feature>
<feature type="transmembrane region" description="Helical" evidence="5">
    <location>
        <begin position="253"/>
        <end position="272"/>
    </location>
</feature>
<protein>
    <submittedName>
        <fullName evidence="7">MFS transporter</fullName>
    </submittedName>
</protein>
<dbReference type="InterPro" id="IPR011701">
    <property type="entry name" value="MFS"/>
</dbReference>
<evidence type="ECO:0000256" key="5">
    <source>
        <dbReference type="SAM" id="Phobius"/>
    </source>
</evidence>
<comment type="subcellular location">
    <subcellularLocation>
        <location evidence="1">Cell membrane</location>
        <topology evidence="1">Multi-pass membrane protein</topology>
    </subcellularLocation>
</comment>
<sequence>MTTRAAATEPTTDPRSAAGERVAWAGLAAMTISFGLNFSAGVFFAPAAAAYGVDATALAVAAALSTALTGVLQPVIGILLDRVGAKVVLVTGLLLMAASYLALAVVQQTWHFVAAYLVLGGLGFASSSSLAVTTLLGRVYGQSAGPALARAAVGINLGQLLVPWAATSLFEPVGVRATYALLGGAALVATAVLALVLPRDRFWASVAGRESLRGRMRMLVSFGLHAATLYVMVLLLPKHAAELGWTVADAGKLVAVAAVAAGITSAATARLLRRHRPETLLRTLHLVRALSLALAAVADRPAALVTVAVLFGIASFPVIPLTMAVLSHGLDRSRMGRTLAPAWVIHQLSAAAGLAVAAVLHAVFGGYHPYFALGLLLSLAAALLVSTNA</sequence>
<feature type="transmembrane region" description="Helical" evidence="5">
    <location>
        <begin position="218"/>
        <end position="241"/>
    </location>
</feature>
<feature type="transmembrane region" description="Helical" evidence="5">
    <location>
        <begin position="178"/>
        <end position="197"/>
    </location>
</feature>